<dbReference type="EMBL" id="CP000155">
    <property type="protein sequence ID" value="ABC31733.1"/>
    <property type="molecule type" value="Genomic_DNA"/>
</dbReference>
<reference evidence="2 3" key="1">
    <citation type="journal article" date="2005" name="Nucleic Acids Res.">
        <title>Genomic blueprint of Hahella chejuensis, a marine microbe producing an algicidal agent.</title>
        <authorList>
            <person name="Jeong H."/>
            <person name="Yim J.H."/>
            <person name="Lee C."/>
            <person name="Choi S.-H."/>
            <person name="Park Y.K."/>
            <person name="Yoon S.H."/>
            <person name="Hur C.-G."/>
            <person name="Kang H.-Y."/>
            <person name="Kim D."/>
            <person name="Lee H.H."/>
            <person name="Park K.H."/>
            <person name="Park S.-H."/>
            <person name="Park H.-S."/>
            <person name="Lee H.K."/>
            <person name="Oh T.K."/>
            <person name="Kim J.F."/>
        </authorList>
    </citation>
    <scope>NUCLEOTIDE SEQUENCE [LARGE SCALE GENOMIC DNA]</scope>
    <source>
        <strain evidence="2 3">KCTC 2396</strain>
    </source>
</reference>
<evidence type="ECO:0000313" key="2">
    <source>
        <dbReference type="EMBL" id="ABC31733.1"/>
    </source>
</evidence>
<dbReference type="KEGG" id="hch:HCH_05050"/>
<dbReference type="Gene3D" id="3.10.180.10">
    <property type="entry name" value="2,3-Dihydroxybiphenyl 1,2-Dioxygenase, domain 1"/>
    <property type="match status" value="1"/>
</dbReference>
<name>Q2SC91_HAHCH</name>
<proteinExistence type="predicted"/>
<dbReference type="RefSeq" id="WP_011398798.1">
    <property type="nucleotide sequence ID" value="NC_007645.1"/>
</dbReference>
<dbReference type="HOGENOM" id="CLU_148731_0_0_6"/>
<dbReference type="AlphaFoldDB" id="Q2SC91"/>
<sequence length="129" mass="14714">MSKKFHLAISVIDIEQSVEEYNERLGQPADVVAPGEYALWRTKELNFSIRKTAPGEGGRLRHLGWEDSEAKFFTCDKDCNGILWEEFSASQQAAEIKSAWPETDYKPGKNKDRKSKKNKQDEPPQEPVS</sequence>
<dbReference type="InterPro" id="IPR029068">
    <property type="entry name" value="Glyas_Bleomycin-R_OHBP_Dase"/>
</dbReference>
<evidence type="ECO:0000256" key="1">
    <source>
        <dbReference type="SAM" id="MobiDB-lite"/>
    </source>
</evidence>
<dbReference type="OrthoDB" id="9789608at2"/>
<feature type="region of interest" description="Disordered" evidence="1">
    <location>
        <begin position="95"/>
        <end position="129"/>
    </location>
</feature>
<evidence type="ECO:0000313" key="3">
    <source>
        <dbReference type="Proteomes" id="UP000000238"/>
    </source>
</evidence>
<organism evidence="2 3">
    <name type="scientific">Hahella chejuensis (strain KCTC 2396)</name>
    <dbReference type="NCBI Taxonomy" id="349521"/>
    <lineage>
        <taxon>Bacteria</taxon>
        <taxon>Pseudomonadati</taxon>
        <taxon>Pseudomonadota</taxon>
        <taxon>Gammaproteobacteria</taxon>
        <taxon>Oceanospirillales</taxon>
        <taxon>Hahellaceae</taxon>
        <taxon>Hahella</taxon>
    </lineage>
</organism>
<dbReference type="Proteomes" id="UP000000238">
    <property type="component" value="Chromosome"/>
</dbReference>
<dbReference type="eggNOG" id="COG0346">
    <property type="taxonomic scope" value="Bacteria"/>
</dbReference>
<keyword evidence="3" id="KW-1185">Reference proteome</keyword>
<dbReference type="STRING" id="349521.HCH_05050"/>
<protein>
    <submittedName>
        <fullName evidence="2">Uncharacterized protein</fullName>
    </submittedName>
</protein>
<accession>Q2SC91</accession>
<gene>
    <name evidence="2" type="ordered locus">HCH_05050</name>
</gene>